<feature type="transmembrane region" description="Helical" evidence="1">
    <location>
        <begin position="165"/>
        <end position="191"/>
    </location>
</feature>
<keyword evidence="1" id="KW-0812">Transmembrane</keyword>
<keyword evidence="1" id="KW-0472">Membrane</keyword>
<protein>
    <submittedName>
        <fullName evidence="2">Uncharacterized protein</fullName>
    </submittedName>
</protein>
<accession>A0A841U008</accession>
<comment type="caution">
    <text evidence="2">The sequence shown here is derived from an EMBL/GenBank/DDBJ whole genome shotgun (WGS) entry which is preliminary data.</text>
</comment>
<gene>
    <name evidence="2" type="ORF">H7B90_20875</name>
</gene>
<dbReference type="RefSeq" id="WP_185137826.1">
    <property type="nucleotide sequence ID" value="NZ_BORM01000021.1"/>
</dbReference>
<keyword evidence="3" id="KW-1185">Reference proteome</keyword>
<reference evidence="2 3" key="1">
    <citation type="submission" date="2020-08" db="EMBL/GenBank/DDBJ databases">
        <title>Cohnella phylogeny.</title>
        <authorList>
            <person name="Dunlap C."/>
        </authorList>
    </citation>
    <scope>NUCLEOTIDE SEQUENCE [LARGE SCALE GENOMIC DNA]</scope>
    <source>
        <strain evidence="2 3">DSM 25239</strain>
    </source>
</reference>
<evidence type="ECO:0000313" key="3">
    <source>
        <dbReference type="Proteomes" id="UP000553776"/>
    </source>
</evidence>
<feature type="transmembrane region" description="Helical" evidence="1">
    <location>
        <begin position="203"/>
        <end position="221"/>
    </location>
</feature>
<dbReference type="AlphaFoldDB" id="A0A841U008"/>
<name>A0A841U008_9BACL</name>
<evidence type="ECO:0000313" key="2">
    <source>
        <dbReference type="EMBL" id="MBB6693856.1"/>
    </source>
</evidence>
<evidence type="ECO:0000256" key="1">
    <source>
        <dbReference type="SAM" id="Phobius"/>
    </source>
</evidence>
<dbReference type="EMBL" id="JACJVR010000079">
    <property type="protein sequence ID" value="MBB6693856.1"/>
    <property type="molecule type" value="Genomic_DNA"/>
</dbReference>
<dbReference type="Proteomes" id="UP000553776">
    <property type="component" value="Unassembled WGS sequence"/>
</dbReference>
<sequence length="258" mass="29708">MKSPSRRPMAVLSTFGVTQLHRQNPYMVAWWSAVFPGFGHLLLNQYLRGTLLTLSEVIINTLAHINEAMIYSFCGQFEQAKSVLEPRWAFGYLLTYLIAIWDSYRSSLNQNKLFHLASMENEPIPSLRLFSAEIQYVEQRRPLTAIAFSFLFPGTGQLYNHRFGLAFYAIFWWWVYASLSHAYEALMYLLIGQLSKANQVLHPHWLLFMPSVMGGSVYHSYLTTLEHNKLFALEQRQHLTGRYRSSEVRLLDGAGAGS</sequence>
<keyword evidence="1" id="KW-1133">Transmembrane helix</keyword>
<proteinExistence type="predicted"/>
<organism evidence="2 3">
    <name type="scientific">Cohnella xylanilytica</name>
    <dbReference type="NCBI Taxonomy" id="557555"/>
    <lineage>
        <taxon>Bacteria</taxon>
        <taxon>Bacillati</taxon>
        <taxon>Bacillota</taxon>
        <taxon>Bacilli</taxon>
        <taxon>Bacillales</taxon>
        <taxon>Paenibacillaceae</taxon>
        <taxon>Cohnella</taxon>
    </lineage>
</organism>